<dbReference type="AlphaFoldDB" id="A0A6A6P3D0"/>
<keyword evidence="3" id="KW-1185">Reference proteome</keyword>
<sequence>MPSAEPSSQMWIVRLKYRSTTVMLHADPVSTVDTLKKELLVALKETCPDGMLEGEPLPESHEAFILAQSKDKHDARKGWDRLDPSSIKGLDDEEQIGRKKRRKSSVERYGATPLKETGMRDDPLLAFKWRPNEKTELGDGFDILDESDDEFDVVLPTFDDEMDEGL</sequence>
<evidence type="ECO:0000256" key="1">
    <source>
        <dbReference type="SAM" id="MobiDB-lite"/>
    </source>
</evidence>
<gene>
    <name evidence="2" type="ORF">BDY21DRAFT_378680</name>
</gene>
<organism evidence="2 3">
    <name type="scientific">Lineolata rhizophorae</name>
    <dbReference type="NCBI Taxonomy" id="578093"/>
    <lineage>
        <taxon>Eukaryota</taxon>
        <taxon>Fungi</taxon>
        <taxon>Dikarya</taxon>
        <taxon>Ascomycota</taxon>
        <taxon>Pezizomycotina</taxon>
        <taxon>Dothideomycetes</taxon>
        <taxon>Dothideomycetes incertae sedis</taxon>
        <taxon>Lineolatales</taxon>
        <taxon>Lineolataceae</taxon>
        <taxon>Lineolata</taxon>
    </lineage>
</organism>
<name>A0A6A6P3D0_9PEZI</name>
<evidence type="ECO:0000313" key="3">
    <source>
        <dbReference type="Proteomes" id="UP000799766"/>
    </source>
</evidence>
<proteinExistence type="predicted"/>
<reference evidence="2" key="1">
    <citation type="journal article" date="2020" name="Stud. Mycol.">
        <title>101 Dothideomycetes genomes: a test case for predicting lifestyles and emergence of pathogens.</title>
        <authorList>
            <person name="Haridas S."/>
            <person name="Albert R."/>
            <person name="Binder M."/>
            <person name="Bloem J."/>
            <person name="Labutti K."/>
            <person name="Salamov A."/>
            <person name="Andreopoulos B."/>
            <person name="Baker S."/>
            <person name="Barry K."/>
            <person name="Bills G."/>
            <person name="Bluhm B."/>
            <person name="Cannon C."/>
            <person name="Castanera R."/>
            <person name="Culley D."/>
            <person name="Daum C."/>
            <person name="Ezra D."/>
            <person name="Gonzalez J."/>
            <person name="Henrissat B."/>
            <person name="Kuo A."/>
            <person name="Liang C."/>
            <person name="Lipzen A."/>
            <person name="Lutzoni F."/>
            <person name="Magnuson J."/>
            <person name="Mondo S."/>
            <person name="Nolan M."/>
            <person name="Ohm R."/>
            <person name="Pangilinan J."/>
            <person name="Park H.-J."/>
            <person name="Ramirez L."/>
            <person name="Alfaro M."/>
            <person name="Sun H."/>
            <person name="Tritt A."/>
            <person name="Yoshinaga Y."/>
            <person name="Zwiers L.-H."/>
            <person name="Turgeon B."/>
            <person name="Goodwin S."/>
            <person name="Spatafora J."/>
            <person name="Crous P."/>
            <person name="Grigoriev I."/>
        </authorList>
    </citation>
    <scope>NUCLEOTIDE SEQUENCE</scope>
    <source>
        <strain evidence="2">ATCC 16933</strain>
    </source>
</reference>
<evidence type="ECO:0000313" key="2">
    <source>
        <dbReference type="EMBL" id="KAF2458248.1"/>
    </source>
</evidence>
<feature type="compositionally biased region" description="Basic and acidic residues" evidence="1">
    <location>
        <begin position="69"/>
        <end position="83"/>
    </location>
</feature>
<feature type="region of interest" description="Disordered" evidence="1">
    <location>
        <begin position="69"/>
        <end position="117"/>
    </location>
</feature>
<dbReference type="OrthoDB" id="5376498at2759"/>
<dbReference type="Proteomes" id="UP000799766">
    <property type="component" value="Unassembled WGS sequence"/>
</dbReference>
<accession>A0A6A6P3D0</accession>
<dbReference type="EMBL" id="MU001678">
    <property type="protein sequence ID" value="KAF2458248.1"/>
    <property type="molecule type" value="Genomic_DNA"/>
</dbReference>
<protein>
    <submittedName>
        <fullName evidence="2">Uncharacterized protein</fullName>
    </submittedName>
</protein>